<dbReference type="InterPro" id="IPR023509">
    <property type="entry name" value="DTD-like_sf"/>
</dbReference>
<accession>A0AAV9XY88</accession>
<protein>
    <recommendedName>
        <fullName evidence="2 5">D-aminoacyl-tRNA deacylase</fullName>
        <ecNumber evidence="2 5">3.1.1.96</ecNumber>
    </recommendedName>
</protein>
<comment type="catalytic activity">
    <reaction evidence="3">
        <text>glycyl-tRNA(Ala) + H2O = tRNA(Ala) + glycine + H(+)</text>
        <dbReference type="Rhea" id="RHEA:53744"/>
        <dbReference type="Rhea" id="RHEA-COMP:9657"/>
        <dbReference type="Rhea" id="RHEA-COMP:13640"/>
        <dbReference type="ChEBI" id="CHEBI:15377"/>
        <dbReference type="ChEBI" id="CHEBI:15378"/>
        <dbReference type="ChEBI" id="CHEBI:57305"/>
        <dbReference type="ChEBI" id="CHEBI:78442"/>
        <dbReference type="ChEBI" id="CHEBI:78522"/>
        <dbReference type="EC" id="3.1.1.96"/>
    </reaction>
</comment>
<dbReference type="GO" id="GO:0051500">
    <property type="term" value="F:D-tyrosyl-tRNA(Tyr) deacylase activity"/>
    <property type="evidence" value="ECO:0007669"/>
    <property type="project" value="TreeGrafter"/>
</dbReference>
<dbReference type="SUPFAM" id="SSF69500">
    <property type="entry name" value="DTD-like"/>
    <property type="match status" value="1"/>
</dbReference>
<keyword evidence="7" id="KW-1185">Reference proteome</keyword>
<comment type="similarity">
    <text evidence="1 5">Belongs to the DTD family.</text>
</comment>
<dbReference type="EC" id="3.1.1.96" evidence="2 5"/>
<dbReference type="InterPro" id="IPR003732">
    <property type="entry name" value="Daa-tRNA_deacyls_DTD"/>
</dbReference>
<comment type="catalytic activity">
    <reaction evidence="4">
        <text>a D-aminoacyl-tRNA + H2O = a tRNA + a D-alpha-amino acid + H(+)</text>
        <dbReference type="Rhea" id="RHEA:13953"/>
        <dbReference type="Rhea" id="RHEA-COMP:10123"/>
        <dbReference type="Rhea" id="RHEA-COMP:10124"/>
        <dbReference type="ChEBI" id="CHEBI:15377"/>
        <dbReference type="ChEBI" id="CHEBI:15378"/>
        <dbReference type="ChEBI" id="CHEBI:59871"/>
        <dbReference type="ChEBI" id="CHEBI:78442"/>
        <dbReference type="ChEBI" id="CHEBI:79333"/>
        <dbReference type="EC" id="3.1.1.96"/>
    </reaction>
</comment>
<dbReference type="NCBIfam" id="TIGR00256">
    <property type="entry name" value="D-aminoacyl-tRNA deacylase"/>
    <property type="match status" value="1"/>
</dbReference>
<evidence type="ECO:0000313" key="6">
    <source>
        <dbReference type="EMBL" id="KAK6589453.1"/>
    </source>
</evidence>
<comment type="caution">
    <text evidence="6">The sequence shown here is derived from an EMBL/GenBank/DDBJ whole genome shotgun (WGS) entry which is preliminary data.</text>
</comment>
<proteinExistence type="inferred from homology"/>
<dbReference type="Pfam" id="PF02580">
    <property type="entry name" value="Tyr_Deacylase"/>
    <property type="match status" value="1"/>
</dbReference>
<dbReference type="FunFam" id="3.50.80.10:FF:000001">
    <property type="entry name" value="D-aminoacyl-tRNA deacylase"/>
    <property type="match status" value="1"/>
</dbReference>
<dbReference type="Gene3D" id="3.50.80.10">
    <property type="entry name" value="D-tyrosyl-tRNA(Tyr) deacylase"/>
    <property type="match status" value="1"/>
</dbReference>
<dbReference type="GO" id="GO:0000049">
    <property type="term" value="F:tRNA binding"/>
    <property type="evidence" value="ECO:0007669"/>
    <property type="project" value="UniProtKB-KW"/>
</dbReference>
<evidence type="ECO:0000256" key="1">
    <source>
        <dbReference type="ARBA" id="ARBA00009673"/>
    </source>
</evidence>
<organism evidence="6 7">
    <name type="scientific">Cryptosporidium xiaoi</name>
    <dbReference type="NCBI Taxonomy" id="659607"/>
    <lineage>
        <taxon>Eukaryota</taxon>
        <taxon>Sar</taxon>
        <taxon>Alveolata</taxon>
        <taxon>Apicomplexa</taxon>
        <taxon>Conoidasida</taxon>
        <taxon>Coccidia</taxon>
        <taxon>Eucoccidiorida</taxon>
        <taxon>Eimeriorina</taxon>
        <taxon>Cryptosporidiidae</taxon>
        <taxon>Cryptosporidium</taxon>
    </lineage>
</organism>
<comment type="subcellular location">
    <subcellularLocation>
        <location evidence="5">Cytoplasm</location>
    </subcellularLocation>
</comment>
<gene>
    <name evidence="6" type="ORF">RS030_203214</name>
</gene>
<keyword evidence="5" id="KW-0694">RNA-binding</keyword>
<keyword evidence="5" id="KW-0963">Cytoplasm</keyword>
<dbReference type="PANTHER" id="PTHR10472">
    <property type="entry name" value="D-TYROSYL-TRNA TYR DEACYLASE"/>
    <property type="match status" value="1"/>
</dbReference>
<dbReference type="PANTHER" id="PTHR10472:SF5">
    <property type="entry name" value="D-AMINOACYL-TRNA DEACYLASE 1"/>
    <property type="match status" value="1"/>
</dbReference>
<dbReference type="GO" id="GO:0005737">
    <property type="term" value="C:cytoplasm"/>
    <property type="evidence" value="ECO:0007669"/>
    <property type="project" value="UniProtKB-SubCell"/>
</dbReference>
<sequence length="154" mass="17492">MKIVLQKVKSASVRVNDKFSEIGPGLLILIGIRNDDIIENSDYLVRKCLSLRLWSDETENNLPWKLNVKDKNYEILIVSQFTLYGTVKNGSKPDFHYAMNGKDALIIFNSIVDKFKTSYSPEKIKTGFFGEQMEVNLINDGPVTLVIENETKSS</sequence>
<evidence type="ECO:0000256" key="2">
    <source>
        <dbReference type="ARBA" id="ARBA00013056"/>
    </source>
</evidence>
<evidence type="ECO:0000256" key="3">
    <source>
        <dbReference type="ARBA" id="ARBA00047676"/>
    </source>
</evidence>
<evidence type="ECO:0000256" key="4">
    <source>
        <dbReference type="ARBA" id="ARBA00048018"/>
    </source>
</evidence>
<keyword evidence="5" id="KW-0820">tRNA-binding</keyword>
<dbReference type="AlphaFoldDB" id="A0AAV9XY88"/>
<name>A0AAV9XY88_9CRYT</name>
<keyword evidence="5" id="KW-0378">Hydrolase</keyword>
<reference evidence="6 7" key="1">
    <citation type="submission" date="2023-10" db="EMBL/GenBank/DDBJ databases">
        <title>Comparative genomics analysis reveals potential genetic determinants of host preference in Cryptosporidium xiaoi.</title>
        <authorList>
            <person name="Xiao L."/>
            <person name="Li J."/>
        </authorList>
    </citation>
    <scope>NUCLEOTIDE SEQUENCE [LARGE SCALE GENOMIC DNA]</scope>
    <source>
        <strain evidence="6 7">52996</strain>
    </source>
</reference>
<evidence type="ECO:0000313" key="7">
    <source>
        <dbReference type="Proteomes" id="UP001311799"/>
    </source>
</evidence>
<dbReference type="EMBL" id="JAWDEY010000012">
    <property type="protein sequence ID" value="KAK6589453.1"/>
    <property type="molecule type" value="Genomic_DNA"/>
</dbReference>
<dbReference type="Proteomes" id="UP001311799">
    <property type="component" value="Unassembled WGS sequence"/>
</dbReference>
<evidence type="ECO:0000256" key="5">
    <source>
        <dbReference type="RuleBase" id="RU003470"/>
    </source>
</evidence>